<evidence type="ECO:0000259" key="2">
    <source>
        <dbReference type="Pfam" id="PF03050"/>
    </source>
</evidence>
<dbReference type="Proteomes" id="UP001225316">
    <property type="component" value="Unassembled WGS sequence"/>
</dbReference>
<evidence type="ECO:0000259" key="3">
    <source>
        <dbReference type="Pfam" id="PF13817"/>
    </source>
</evidence>
<accession>A0ABU1AZW9</accession>
<keyword evidence="5" id="KW-1185">Reference proteome</keyword>
<dbReference type="InterPro" id="IPR004291">
    <property type="entry name" value="Transposase_IS66_central"/>
</dbReference>
<organism evidence="4 5">
    <name type="scientific">Thalassobacterium maritimum</name>
    <dbReference type="NCBI Taxonomy" id="3041265"/>
    <lineage>
        <taxon>Bacteria</taxon>
        <taxon>Pseudomonadati</taxon>
        <taxon>Verrucomicrobiota</taxon>
        <taxon>Opitutia</taxon>
        <taxon>Puniceicoccales</taxon>
        <taxon>Coraliomargaritaceae</taxon>
        <taxon>Thalassobacterium</taxon>
    </lineage>
</organism>
<feature type="compositionally biased region" description="Acidic residues" evidence="1">
    <location>
        <begin position="40"/>
        <end position="50"/>
    </location>
</feature>
<reference evidence="4 5" key="1">
    <citation type="submission" date="2023-04" db="EMBL/GenBank/DDBJ databases">
        <title>A novel bacteria isolated from coastal sediment.</title>
        <authorList>
            <person name="Liu X.-J."/>
            <person name="Du Z.-J."/>
        </authorList>
    </citation>
    <scope>NUCLEOTIDE SEQUENCE [LARGE SCALE GENOMIC DNA]</scope>
    <source>
        <strain evidence="4 5">SDUM461003</strain>
    </source>
</reference>
<protein>
    <submittedName>
        <fullName evidence="4">IS66 family transposase</fullName>
    </submittedName>
</protein>
<sequence length="479" mass="55160">MQLKIRALEIAQAKRVKQDDEAQQYLHIEHTESVRADSDEGRDDEANQDEEVPKIPSSSTKRKGKKRIGIEQKLKGLPVIRETVRIPREVEASPDQWEEIGEVVTEEVLVIPTKLGRHLIRSKKYRNKEDRTSAPIIAKAPIRFSSSYVSSSLAIYIVLSKYLDHSTLYRLEKKLERMGLEMTRQSQSDAVQRMSEWLRPLYEFMDKRAKSSGYLQIDETFIRYINGNKPGVGQGYFWAIHAPGQSIVLKWINNRRHENVETLVEDFSGILQSDGYAAYGNYAELHPEITLAACWAHTFRKFRDALEHEPAHAKSMMKLISKLYKLEEKWDLGDVSPSKRKLLRQTESIPIAKEIKDKLDGYAVDMTIPKNDFRVALNYTANQWPELLECLKHGHTRLDTNLLESKFRPTKIGAKNWMFIGHPDAGQKSAVIYSLLQTCTIHNINPYDYLTDVLAKLIPHDGRPPETILEQLLPQNWSN</sequence>
<dbReference type="InterPro" id="IPR052344">
    <property type="entry name" value="Transposase-related"/>
</dbReference>
<name>A0ABU1AZW9_9BACT</name>
<dbReference type="Pfam" id="PF03050">
    <property type="entry name" value="DDE_Tnp_IS66"/>
    <property type="match status" value="1"/>
</dbReference>
<feature type="compositionally biased region" description="Basic and acidic residues" evidence="1">
    <location>
        <begin position="27"/>
        <end position="39"/>
    </location>
</feature>
<evidence type="ECO:0000313" key="4">
    <source>
        <dbReference type="EMBL" id="MDQ8209683.1"/>
    </source>
</evidence>
<proteinExistence type="predicted"/>
<dbReference type="RefSeq" id="WP_308952601.1">
    <property type="nucleotide sequence ID" value="NZ_JARXHW010000114.1"/>
</dbReference>
<dbReference type="PANTHER" id="PTHR33678:SF2">
    <property type="match status" value="1"/>
</dbReference>
<feature type="domain" description="Transposase IS66 central" evidence="2">
    <location>
        <begin position="147"/>
        <end position="427"/>
    </location>
</feature>
<evidence type="ECO:0000313" key="5">
    <source>
        <dbReference type="Proteomes" id="UP001225316"/>
    </source>
</evidence>
<gene>
    <name evidence="4" type="ORF">QEH52_19345</name>
</gene>
<dbReference type="InterPro" id="IPR039552">
    <property type="entry name" value="IS66_C"/>
</dbReference>
<dbReference type="PANTHER" id="PTHR33678">
    <property type="entry name" value="BLL1576 PROTEIN"/>
    <property type="match status" value="1"/>
</dbReference>
<dbReference type="EMBL" id="JARXHW010000114">
    <property type="protein sequence ID" value="MDQ8209683.1"/>
    <property type="molecule type" value="Genomic_DNA"/>
</dbReference>
<evidence type="ECO:0000256" key="1">
    <source>
        <dbReference type="SAM" id="MobiDB-lite"/>
    </source>
</evidence>
<feature type="domain" description="Transposase IS66 C-terminal" evidence="3">
    <location>
        <begin position="434"/>
        <end position="474"/>
    </location>
</feature>
<comment type="caution">
    <text evidence="4">The sequence shown here is derived from an EMBL/GenBank/DDBJ whole genome shotgun (WGS) entry which is preliminary data.</text>
</comment>
<feature type="region of interest" description="Disordered" evidence="1">
    <location>
        <begin position="17"/>
        <end position="67"/>
    </location>
</feature>
<dbReference type="NCBIfam" id="NF033517">
    <property type="entry name" value="transpos_IS66"/>
    <property type="match status" value="1"/>
</dbReference>
<dbReference type="Pfam" id="PF13817">
    <property type="entry name" value="DDE_Tnp_IS66_C"/>
    <property type="match status" value="1"/>
</dbReference>